<evidence type="ECO:0000256" key="6">
    <source>
        <dbReference type="ARBA" id="ARBA00022984"/>
    </source>
</evidence>
<feature type="domain" description="L,D-TPase catalytic" evidence="16">
    <location>
        <begin position="345"/>
        <end position="468"/>
    </location>
</feature>
<evidence type="ECO:0000256" key="15">
    <source>
        <dbReference type="SAM" id="SignalP"/>
    </source>
</evidence>
<proteinExistence type="predicted"/>
<dbReference type="InterPro" id="IPR038063">
    <property type="entry name" value="Transpep_catalytic_dom"/>
</dbReference>
<dbReference type="GO" id="GO:0008360">
    <property type="term" value="P:regulation of cell shape"/>
    <property type="evidence" value="ECO:0007669"/>
    <property type="project" value="UniProtKB-UniRule"/>
</dbReference>
<dbReference type="GO" id="GO:0005576">
    <property type="term" value="C:extracellular region"/>
    <property type="evidence" value="ECO:0007669"/>
    <property type="project" value="TreeGrafter"/>
</dbReference>
<keyword evidence="9" id="KW-0449">Lipoprotein</keyword>
<feature type="compositionally biased region" description="Gly residues" evidence="14">
    <location>
        <begin position="62"/>
        <end position="73"/>
    </location>
</feature>
<evidence type="ECO:0000256" key="9">
    <source>
        <dbReference type="ARBA" id="ARBA00023288"/>
    </source>
</evidence>
<dbReference type="UniPathway" id="UPA00219"/>
<evidence type="ECO:0000256" key="10">
    <source>
        <dbReference type="ARBA" id="ARBA00023315"/>
    </source>
</evidence>
<keyword evidence="6 13" id="KW-0573">Peptidoglycan synthesis</keyword>
<feature type="compositionally biased region" description="Low complexity" evidence="14">
    <location>
        <begin position="74"/>
        <end position="119"/>
    </location>
</feature>
<dbReference type="PANTHER" id="PTHR30582">
    <property type="entry name" value="L,D-TRANSPEPTIDASE"/>
    <property type="match status" value="1"/>
</dbReference>
<dbReference type="PANTHER" id="PTHR30582:SF2">
    <property type="entry name" value="L,D-TRANSPEPTIDASE YCIB-RELATED"/>
    <property type="match status" value="1"/>
</dbReference>
<evidence type="ECO:0000256" key="12">
    <source>
        <dbReference type="ARBA" id="ARBA00060592"/>
    </source>
</evidence>
<evidence type="ECO:0000256" key="11">
    <source>
        <dbReference type="ARBA" id="ARBA00023316"/>
    </source>
</evidence>
<evidence type="ECO:0000256" key="8">
    <source>
        <dbReference type="ARBA" id="ARBA00023139"/>
    </source>
</evidence>
<name>A0A849A9K1_9ACTN</name>
<evidence type="ECO:0000256" key="2">
    <source>
        <dbReference type="ARBA" id="ARBA00022475"/>
    </source>
</evidence>
<evidence type="ECO:0000313" key="18">
    <source>
        <dbReference type="Proteomes" id="UP000562984"/>
    </source>
</evidence>
<keyword evidence="3" id="KW-0808">Transferase</keyword>
<dbReference type="AlphaFoldDB" id="A0A849A9K1"/>
<dbReference type="GO" id="GO:0071555">
    <property type="term" value="P:cell wall organization"/>
    <property type="evidence" value="ECO:0007669"/>
    <property type="project" value="UniProtKB-UniRule"/>
</dbReference>
<comment type="caution">
    <text evidence="17">The sequence shown here is derived from an EMBL/GenBank/DDBJ whole genome shotgun (WGS) entry which is preliminary data.</text>
</comment>
<gene>
    <name evidence="17" type="ORF">HKD39_08660</name>
</gene>
<dbReference type="EMBL" id="JABEND010000004">
    <property type="protein sequence ID" value="NNG35778.1"/>
    <property type="molecule type" value="Genomic_DNA"/>
</dbReference>
<feature type="signal peptide" evidence="15">
    <location>
        <begin position="1"/>
        <end position="48"/>
    </location>
</feature>
<dbReference type="InterPro" id="IPR005490">
    <property type="entry name" value="LD_TPept_cat_dom"/>
</dbReference>
<dbReference type="FunFam" id="2.40.440.10:FF:000005">
    <property type="entry name" value="L,D-transpeptidase 2"/>
    <property type="match status" value="1"/>
</dbReference>
<evidence type="ECO:0000256" key="1">
    <source>
        <dbReference type="ARBA" id="ARBA00004752"/>
    </source>
</evidence>
<dbReference type="InterPro" id="IPR041280">
    <property type="entry name" value="Big_10"/>
</dbReference>
<dbReference type="RefSeq" id="WP_171199479.1">
    <property type="nucleotide sequence ID" value="NZ_JABEND010000004.1"/>
</dbReference>
<dbReference type="CDD" id="cd13432">
    <property type="entry name" value="LDT_IgD_like_2"/>
    <property type="match status" value="1"/>
</dbReference>
<feature type="chain" id="PRO_5032290469" evidence="15">
    <location>
        <begin position="49"/>
        <end position="491"/>
    </location>
</feature>
<feature type="active site" description="Nucleophile" evidence="13">
    <location>
        <position position="444"/>
    </location>
</feature>
<evidence type="ECO:0000256" key="14">
    <source>
        <dbReference type="SAM" id="MobiDB-lite"/>
    </source>
</evidence>
<keyword evidence="7" id="KW-0472">Membrane</keyword>
<reference evidence="17 18" key="1">
    <citation type="submission" date="2020-05" db="EMBL/GenBank/DDBJ databases">
        <title>Nakamurella sp. DB0629 isolated from air conditioner.</title>
        <authorList>
            <person name="Kim D.H."/>
            <person name="Kim D.-U."/>
        </authorList>
    </citation>
    <scope>NUCLEOTIDE SEQUENCE [LARGE SCALE GENOMIC DNA]</scope>
    <source>
        <strain evidence="17 18">DB0629</strain>
    </source>
</reference>
<dbReference type="Pfam" id="PF03734">
    <property type="entry name" value="YkuD"/>
    <property type="match status" value="1"/>
</dbReference>
<organism evidence="17 18">
    <name type="scientific">Nakamurella aerolata</name>
    <dbReference type="NCBI Taxonomy" id="1656892"/>
    <lineage>
        <taxon>Bacteria</taxon>
        <taxon>Bacillati</taxon>
        <taxon>Actinomycetota</taxon>
        <taxon>Actinomycetes</taxon>
        <taxon>Nakamurellales</taxon>
        <taxon>Nakamurellaceae</taxon>
        <taxon>Nakamurella</taxon>
    </lineage>
</organism>
<keyword evidence="11 13" id="KW-0961">Cell wall biogenesis/degradation</keyword>
<keyword evidence="10" id="KW-0012">Acyltransferase</keyword>
<comment type="pathway">
    <text evidence="1 13">Cell wall biogenesis; peptidoglycan biosynthesis.</text>
</comment>
<feature type="compositionally biased region" description="Low complexity" evidence="14">
    <location>
        <begin position="127"/>
        <end position="143"/>
    </location>
</feature>
<dbReference type="SUPFAM" id="SSF141523">
    <property type="entry name" value="L,D-transpeptidase catalytic domain-like"/>
    <property type="match status" value="1"/>
</dbReference>
<protein>
    <submittedName>
        <fullName evidence="17">L,D-transpeptidase family protein</fullName>
    </submittedName>
</protein>
<sequence>MTAPHRSDSPPFRASGRRRPRRLLAAAAAAVAAGLVLSACSTSGTDNAAVVTERVTIPPTADGGGAAGAGTGDGTAQPGGNEPVDDAAATTGGPVVVAPGGDAADPAASSGAPASGAPQPSQPPASQPAGSASSSVAPSSTKPTEPPKLPTELTVTPKNNAVNIKPLDKISVSAKGGTIKNVEVLNPEGKVVYGGKVNKASWSVEPELGYGRKYVVKVTSRSTTGVEKTTQSSFTTIKPGTIGVSIYPSAGRTYGIAMPVVMKFSKPVPDSDRRALEKMITVKSSPSQPGAFRWFSQTELHWRPKDYWKPGTKVNVGVNIYGKRVIPGTYGDRDMTTSFDIGRDMQTVVDAKSFRFKVYKDGKLQKDIPVSLGNDKYPTANGVHVVSEFYDQYRMDSSTWGLTGAGAYITDVKWATRISYSGEFVHGAPWSEFAQGKQNVSHGCINMTDANAKWFQDVSIAGDPVKVINSKGGTLDWGDGLSDWTIPWDKY</sequence>
<accession>A0A849A9K1</accession>
<keyword evidence="4 15" id="KW-0732">Signal</keyword>
<dbReference type="Gene3D" id="2.60.40.3710">
    <property type="match status" value="1"/>
</dbReference>
<comment type="pathway">
    <text evidence="12">Glycan biosynthesis.</text>
</comment>
<evidence type="ECO:0000256" key="3">
    <source>
        <dbReference type="ARBA" id="ARBA00022679"/>
    </source>
</evidence>
<keyword evidence="5 13" id="KW-0133">Cell shape</keyword>
<feature type="region of interest" description="Disordered" evidence="14">
    <location>
        <begin position="59"/>
        <end position="155"/>
    </location>
</feature>
<dbReference type="PROSITE" id="PS52029">
    <property type="entry name" value="LD_TPASE"/>
    <property type="match status" value="1"/>
</dbReference>
<dbReference type="Proteomes" id="UP000562984">
    <property type="component" value="Unassembled WGS sequence"/>
</dbReference>
<evidence type="ECO:0000256" key="7">
    <source>
        <dbReference type="ARBA" id="ARBA00023136"/>
    </source>
</evidence>
<dbReference type="CDD" id="cd16913">
    <property type="entry name" value="YkuD_like"/>
    <property type="match status" value="1"/>
</dbReference>
<dbReference type="GO" id="GO:0016746">
    <property type="term" value="F:acyltransferase activity"/>
    <property type="evidence" value="ECO:0007669"/>
    <property type="project" value="UniProtKB-KW"/>
</dbReference>
<dbReference type="Gene3D" id="2.60.40.3780">
    <property type="match status" value="1"/>
</dbReference>
<evidence type="ECO:0000256" key="4">
    <source>
        <dbReference type="ARBA" id="ARBA00022729"/>
    </source>
</evidence>
<keyword evidence="8" id="KW-0564">Palmitate</keyword>
<evidence type="ECO:0000313" key="17">
    <source>
        <dbReference type="EMBL" id="NNG35778.1"/>
    </source>
</evidence>
<evidence type="ECO:0000256" key="13">
    <source>
        <dbReference type="PROSITE-ProRule" id="PRU01373"/>
    </source>
</evidence>
<dbReference type="Gene3D" id="2.40.440.10">
    <property type="entry name" value="L,D-transpeptidase catalytic domain-like"/>
    <property type="match status" value="1"/>
</dbReference>
<dbReference type="GO" id="GO:0071972">
    <property type="term" value="F:peptidoglycan L,D-transpeptidase activity"/>
    <property type="evidence" value="ECO:0007669"/>
    <property type="project" value="TreeGrafter"/>
</dbReference>
<evidence type="ECO:0000256" key="5">
    <source>
        <dbReference type="ARBA" id="ARBA00022960"/>
    </source>
</evidence>
<keyword evidence="18" id="KW-1185">Reference proteome</keyword>
<dbReference type="InterPro" id="IPR050979">
    <property type="entry name" value="LD-transpeptidase"/>
</dbReference>
<keyword evidence="2" id="KW-1003">Cell membrane</keyword>
<dbReference type="GO" id="GO:0018104">
    <property type="term" value="P:peptidoglycan-protein cross-linking"/>
    <property type="evidence" value="ECO:0007669"/>
    <property type="project" value="TreeGrafter"/>
</dbReference>
<feature type="active site" description="Proton donor/acceptor" evidence="13">
    <location>
        <position position="426"/>
    </location>
</feature>
<dbReference type="Pfam" id="PF17964">
    <property type="entry name" value="Big_10"/>
    <property type="match status" value="1"/>
</dbReference>
<evidence type="ECO:0000259" key="16">
    <source>
        <dbReference type="PROSITE" id="PS52029"/>
    </source>
</evidence>